<organism evidence="2 3">
    <name type="scientific">Arthrobacter gandavensis</name>
    <dbReference type="NCBI Taxonomy" id="169960"/>
    <lineage>
        <taxon>Bacteria</taxon>
        <taxon>Bacillati</taxon>
        <taxon>Actinomycetota</taxon>
        <taxon>Actinomycetes</taxon>
        <taxon>Micrococcales</taxon>
        <taxon>Micrococcaceae</taxon>
        <taxon>Arthrobacter</taxon>
    </lineage>
</organism>
<dbReference type="RefSeq" id="WP_152229410.1">
    <property type="nucleotide sequence ID" value="NZ_BAAALV010000004.1"/>
</dbReference>
<evidence type="ECO:0000313" key="2">
    <source>
        <dbReference type="EMBL" id="GAA1916943.1"/>
    </source>
</evidence>
<evidence type="ECO:0000259" key="1">
    <source>
        <dbReference type="PROSITE" id="PS51747"/>
    </source>
</evidence>
<dbReference type="Proteomes" id="UP001500784">
    <property type="component" value="Unassembled WGS sequence"/>
</dbReference>
<dbReference type="SUPFAM" id="SSF53927">
    <property type="entry name" value="Cytidine deaminase-like"/>
    <property type="match status" value="1"/>
</dbReference>
<accession>A0ABN2PAQ5</accession>
<dbReference type="PANTHER" id="PTHR11079">
    <property type="entry name" value="CYTOSINE DEAMINASE FAMILY MEMBER"/>
    <property type="match status" value="1"/>
</dbReference>
<dbReference type="InterPro" id="IPR002125">
    <property type="entry name" value="CMP_dCMP_dom"/>
</dbReference>
<sequence>MTSELLLPALNAARKSREEGGIPIGAAMFIDGTIVATGHNRRQQLGSVIRHAEMDCLEHAGRLPAGSYARATMVTTLSPCEMCTGAILLYRIPRVVIGENRSYRGAEDLLRQRGVQVDVLDDPACALLMEEFMTDYPSLWNEDIGVL</sequence>
<feature type="domain" description="CMP/dCMP-type deaminase" evidence="1">
    <location>
        <begin position="1"/>
        <end position="117"/>
    </location>
</feature>
<dbReference type="EMBL" id="BAAALV010000004">
    <property type="protein sequence ID" value="GAA1916943.1"/>
    <property type="molecule type" value="Genomic_DNA"/>
</dbReference>
<dbReference type="Pfam" id="PF00383">
    <property type="entry name" value="dCMP_cyt_deam_1"/>
    <property type="match status" value="1"/>
</dbReference>
<dbReference type="CDD" id="cd01285">
    <property type="entry name" value="nucleoside_deaminase"/>
    <property type="match status" value="1"/>
</dbReference>
<evidence type="ECO:0000313" key="3">
    <source>
        <dbReference type="Proteomes" id="UP001500784"/>
    </source>
</evidence>
<comment type="caution">
    <text evidence="2">The sequence shown here is derived from an EMBL/GenBank/DDBJ whole genome shotgun (WGS) entry which is preliminary data.</text>
</comment>
<dbReference type="PROSITE" id="PS51747">
    <property type="entry name" value="CYT_DCMP_DEAMINASES_2"/>
    <property type="match status" value="1"/>
</dbReference>
<reference evidence="2 3" key="1">
    <citation type="journal article" date="2019" name="Int. J. Syst. Evol. Microbiol.">
        <title>The Global Catalogue of Microorganisms (GCM) 10K type strain sequencing project: providing services to taxonomists for standard genome sequencing and annotation.</title>
        <authorList>
            <consortium name="The Broad Institute Genomics Platform"/>
            <consortium name="The Broad Institute Genome Sequencing Center for Infectious Disease"/>
            <person name="Wu L."/>
            <person name="Ma J."/>
        </authorList>
    </citation>
    <scope>NUCLEOTIDE SEQUENCE [LARGE SCALE GENOMIC DNA]</scope>
    <source>
        <strain evidence="2 3">JCM 13316</strain>
    </source>
</reference>
<gene>
    <name evidence="2" type="ORF">GCM10009688_22510</name>
</gene>
<keyword evidence="3" id="KW-1185">Reference proteome</keyword>
<name>A0ABN2PAQ5_9MICC</name>
<proteinExistence type="predicted"/>
<dbReference type="Gene3D" id="3.40.140.10">
    <property type="entry name" value="Cytidine Deaminase, domain 2"/>
    <property type="match status" value="1"/>
</dbReference>
<dbReference type="PANTHER" id="PTHR11079:SF190">
    <property type="entry name" value="CYTOSINE DEAMINASE"/>
    <property type="match status" value="1"/>
</dbReference>
<protein>
    <submittedName>
        <fullName evidence="2">Nucleoside deaminase</fullName>
    </submittedName>
</protein>
<dbReference type="InterPro" id="IPR016193">
    <property type="entry name" value="Cytidine_deaminase-like"/>
</dbReference>